<dbReference type="Gene3D" id="1.10.3210.10">
    <property type="entry name" value="Hypothetical protein af1432"/>
    <property type="match status" value="1"/>
</dbReference>
<reference evidence="9" key="1">
    <citation type="submission" date="2018-05" db="EMBL/GenBank/DDBJ databases">
        <title>Genome Sequencing of selected type strains of the family Eggerthellaceae.</title>
        <authorList>
            <person name="Danylec N."/>
            <person name="Stoll D.A."/>
            <person name="Doetsch A."/>
            <person name="Huch M."/>
        </authorList>
    </citation>
    <scope>NUCLEOTIDE SEQUENCE [LARGE SCALE GENOMIC DNA]</scope>
    <source>
        <strain evidence="9">DSM 17537</strain>
    </source>
</reference>
<keyword evidence="3" id="KW-0547">Nucleotide-binding</keyword>
<dbReference type="PROSITE" id="PS51831">
    <property type="entry name" value="HD"/>
    <property type="match status" value="1"/>
</dbReference>
<dbReference type="RefSeq" id="WP_123197176.1">
    <property type="nucleotide sequence ID" value="NZ_QICB01000001.1"/>
</dbReference>
<evidence type="ECO:0000256" key="5">
    <source>
        <dbReference type="ARBA" id="ARBA00023004"/>
    </source>
</evidence>
<name>A0A3N0AGW1_9ACTN</name>
<dbReference type="EMBL" id="QICB01000001">
    <property type="protein sequence ID" value="RNL21334.1"/>
    <property type="molecule type" value="Genomic_DNA"/>
</dbReference>
<dbReference type="SUPFAM" id="SSF109604">
    <property type="entry name" value="HD-domain/PDEase-like"/>
    <property type="match status" value="1"/>
</dbReference>
<dbReference type="InterPro" id="IPR005249">
    <property type="entry name" value="YqeK"/>
</dbReference>
<dbReference type="InterPro" id="IPR003607">
    <property type="entry name" value="HD/PDEase_dom"/>
</dbReference>
<dbReference type="SMART" id="SM00471">
    <property type="entry name" value="HDc"/>
    <property type="match status" value="1"/>
</dbReference>
<evidence type="ECO:0000256" key="6">
    <source>
        <dbReference type="ARBA" id="ARBA00049417"/>
    </source>
</evidence>
<dbReference type="GO" id="GO:0046872">
    <property type="term" value="F:metal ion binding"/>
    <property type="evidence" value="ECO:0007669"/>
    <property type="project" value="UniProtKB-KW"/>
</dbReference>
<dbReference type="GO" id="GO:0008803">
    <property type="term" value="F:bis(5'-nucleosyl)-tetraphosphatase (symmetrical) activity"/>
    <property type="evidence" value="ECO:0007669"/>
    <property type="project" value="UniProtKB-EC"/>
</dbReference>
<dbReference type="PANTHER" id="PTHR35795">
    <property type="entry name" value="SLR1885 PROTEIN"/>
    <property type="match status" value="1"/>
</dbReference>
<protein>
    <recommendedName>
        <fullName evidence="1">bis(5'-nucleosyl)-tetraphosphatase (symmetrical)</fullName>
        <ecNumber evidence="1">3.6.1.41</ecNumber>
    </recommendedName>
</protein>
<sequence>MIDPDRFEEMRRLLETRVKPSRYLHSMGVSQTAEQLARIYGANENDAAVAGLLHDWDKALSYKELKRLAKKHKLAPKAVRKQMPGVLHSLTAPYSLHEEFPELSPEVLQAVGRHTCGATDMTDLDKIVFIADIIEPGRTFGDVAPLREAVGAVSLDELFFMTYGSTLVYLIEAGLPVHPDSLDVWNVLVAERAERLEEEAGRCDSPASPDALRPRGPRVIVIE</sequence>
<gene>
    <name evidence="8" type="ORF">DMP07_00315</name>
</gene>
<dbReference type="AlphaFoldDB" id="A0A3N0AGW1"/>
<evidence type="ECO:0000256" key="2">
    <source>
        <dbReference type="ARBA" id="ARBA00022723"/>
    </source>
</evidence>
<evidence type="ECO:0000259" key="7">
    <source>
        <dbReference type="PROSITE" id="PS51831"/>
    </source>
</evidence>
<accession>A0A3N0AGW1</accession>
<dbReference type="NCBIfam" id="TIGR00488">
    <property type="entry name" value="bis(5'-nucleosyl)-tetraphosphatase (symmetrical) YqeK"/>
    <property type="match status" value="1"/>
</dbReference>
<feature type="domain" description="HD" evidence="7">
    <location>
        <begin position="22"/>
        <end position="137"/>
    </location>
</feature>
<dbReference type="Proteomes" id="UP000267368">
    <property type="component" value="Unassembled WGS sequence"/>
</dbReference>
<keyword evidence="2" id="KW-0479">Metal-binding</keyword>
<keyword evidence="4 8" id="KW-0378">Hydrolase</keyword>
<evidence type="ECO:0000256" key="3">
    <source>
        <dbReference type="ARBA" id="ARBA00022741"/>
    </source>
</evidence>
<comment type="caution">
    <text evidence="8">The sequence shown here is derived from an EMBL/GenBank/DDBJ whole genome shotgun (WGS) entry which is preliminary data.</text>
</comment>
<dbReference type="OrthoDB" id="3172589at2"/>
<organism evidence="8 9">
    <name type="scientific">Slackia faecicanis</name>
    <dbReference type="NCBI Taxonomy" id="255723"/>
    <lineage>
        <taxon>Bacteria</taxon>
        <taxon>Bacillati</taxon>
        <taxon>Actinomycetota</taxon>
        <taxon>Coriobacteriia</taxon>
        <taxon>Eggerthellales</taxon>
        <taxon>Eggerthellaceae</taxon>
        <taxon>Slackia</taxon>
    </lineage>
</organism>
<keyword evidence="5" id="KW-0408">Iron</keyword>
<keyword evidence="9" id="KW-1185">Reference proteome</keyword>
<dbReference type="InterPro" id="IPR006674">
    <property type="entry name" value="HD_domain"/>
</dbReference>
<dbReference type="InterPro" id="IPR051094">
    <property type="entry name" value="Diverse_Catalytic_Enzymes"/>
</dbReference>
<evidence type="ECO:0000313" key="9">
    <source>
        <dbReference type="Proteomes" id="UP000267368"/>
    </source>
</evidence>
<dbReference type="CDD" id="cd00077">
    <property type="entry name" value="HDc"/>
    <property type="match status" value="1"/>
</dbReference>
<dbReference type="PANTHER" id="PTHR35795:SF1">
    <property type="entry name" value="BIS(5'-NUCLEOSYL)-TETRAPHOSPHATASE, SYMMETRICAL"/>
    <property type="match status" value="1"/>
</dbReference>
<evidence type="ECO:0000313" key="8">
    <source>
        <dbReference type="EMBL" id="RNL21334.1"/>
    </source>
</evidence>
<proteinExistence type="predicted"/>
<comment type="catalytic activity">
    <reaction evidence="6">
        <text>P(1),P(4)-bis(5'-adenosyl) tetraphosphate + H2O = 2 ADP + 2 H(+)</text>
        <dbReference type="Rhea" id="RHEA:24252"/>
        <dbReference type="ChEBI" id="CHEBI:15377"/>
        <dbReference type="ChEBI" id="CHEBI:15378"/>
        <dbReference type="ChEBI" id="CHEBI:58141"/>
        <dbReference type="ChEBI" id="CHEBI:456216"/>
        <dbReference type="EC" id="3.6.1.41"/>
    </reaction>
</comment>
<evidence type="ECO:0000256" key="1">
    <source>
        <dbReference type="ARBA" id="ARBA00012506"/>
    </source>
</evidence>
<evidence type="ECO:0000256" key="4">
    <source>
        <dbReference type="ARBA" id="ARBA00022801"/>
    </source>
</evidence>
<dbReference type="Pfam" id="PF01966">
    <property type="entry name" value="HD"/>
    <property type="match status" value="1"/>
</dbReference>
<dbReference type="EC" id="3.6.1.41" evidence="1"/>
<dbReference type="GO" id="GO:0000166">
    <property type="term" value="F:nucleotide binding"/>
    <property type="evidence" value="ECO:0007669"/>
    <property type="project" value="UniProtKB-KW"/>
</dbReference>